<gene>
    <name evidence="7" type="ORF">ACFO4E_04670</name>
</gene>
<evidence type="ECO:0000256" key="4">
    <source>
        <dbReference type="ARBA" id="ARBA00023125"/>
    </source>
</evidence>
<keyword evidence="5" id="KW-0804">Transcription</keyword>
<dbReference type="InterPro" id="IPR013325">
    <property type="entry name" value="RNA_pol_sigma_r2"/>
</dbReference>
<keyword evidence="2" id="KW-0805">Transcription regulation</keyword>
<dbReference type="NCBIfam" id="TIGR02937">
    <property type="entry name" value="sigma70-ECF"/>
    <property type="match status" value="1"/>
</dbReference>
<reference evidence="8" key="1">
    <citation type="journal article" date="2019" name="Int. J. Syst. Evol. Microbiol.">
        <title>The Global Catalogue of Microorganisms (GCM) 10K type strain sequencing project: providing services to taxonomists for standard genome sequencing and annotation.</title>
        <authorList>
            <consortium name="The Broad Institute Genomics Platform"/>
            <consortium name="The Broad Institute Genome Sequencing Center for Infectious Disease"/>
            <person name="Wu L."/>
            <person name="Ma J."/>
        </authorList>
    </citation>
    <scope>NUCLEOTIDE SEQUENCE [LARGE SCALE GENOMIC DNA]</scope>
    <source>
        <strain evidence="8">XZYJ18</strain>
    </source>
</reference>
<dbReference type="Gene3D" id="1.10.1740.10">
    <property type="match status" value="1"/>
</dbReference>
<dbReference type="Proteomes" id="UP001595923">
    <property type="component" value="Unassembled WGS sequence"/>
</dbReference>
<dbReference type="InterPro" id="IPR013324">
    <property type="entry name" value="RNA_pol_sigma_r3/r4-like"/>
</dbReference>
<evidence type="ECO:0000259" key="6">
    <source>
        <dbReference type="Pfam" id="PF04542"/>
    </source>
</evidence>
<dbReference type="PANTHER" id="PTHR43133">
    <property type="entry name" value="RNA POLYMERASE ECF-TYPE SIGMA FACTO"/>
    <property type="match status" value="1"/>
</dbReference>
<dbReference type="Pfam" id="PF04542">
    <property type="entry name" value="Sigma70_r2"/>
    <property type="match status" value="1"/>
</dbReference>
<sequence length="191" mass="21664">MGDQPCGETATADLVKQALCRDGRAWEALIGRFSLRVRAVVRSYGLSRHDAEDVEQTVWCVLADHLPRIRDPGHVGAWLAATTHNECRRQLRLSRRTAPEDPALLDSADPRSPEALHLAAERDRGVRRAISGLDEPERTLAAIDLYSPRTRVAEVAEFTGLPPGLIRVARRRMRRRLRRILTEDHRQDDQR</sequence>
<dbReference type="EMBL" id="JBHSFQ010000003">
    <property type="protein sequence ID" value="MFC4561147.1"/>
    <property type="molecule type" value="Genomic_DNA"/>
</dbReference>
<protein>
    <submittedName>
        <fullName evidence="7">RNA polymerase sigma factor</fullName>
    </submittedName>
</protein>
<evidence type="ECO:0000256" key="5">
    <source>
        <dbReference type="ARBA" id="ARBA00023163"/>
    </source>
</evidence>
<evidence type="ECO:0000256" key="3">
    <source>
        <dbReference type="ARBA" id="ARBA00023082"/>
    </source>
</evidence>
<name>A0ABV9DRQ6_9ACTN</name>
<comment type="similarity">
    <text evidence="1">Belongs to the sigma-70 factor family. ECF subfamily.</text>
</comment>
<evidence type="ECO:0000256" key="2">
    <source>
        <dbReference type="ARBA" id="ARBA00023015"/>
    </source>
</evidence>
<feature type="domain" description="RNA polymerase sigma-70 region 2" evidence="6">
    <location>
        <begin position="30"/>
        <end position="96"/>
    </location>
</feature>
<dbReference type="RefSeq" id="WP_378571764.1">
    <property type="nucleotide sequence ID" value="NZ_JBHSFQ010000003.1"/>
</dbReference>
<evidence type="ECO:0000313" key="8">
    <source>
        <dbReference type="Proteomes" id="UP001595923"/>
    </source>
</evidence>
<comment type="caution">
    <text evidence="7">The sequence shown here is derived from an EMBL/GenBank/DDBJ whole genome shotgun (WGS) entry which is preliminary data.</text>
</comment>
<evidence type="ECO:0000313" key="7">
    <source>
        <dbReference type="EMBL" id="MFC4561147.1"/>
    </source>
</evidence>
<dbReference type="PANTHER" id="PTHR43133:SF8">
    <property type="entry name" value="RNA POLYMERASE SIGMA FACTOR HI_1459-RELATED"/>
    <property type="match status" value="1"/>
</dbReference>
<keyword evidence="4" id="KW-0238">DNA-binding</keyword>
<keyword evidence="8" id="KW-1185">Reference proteome</keyword>
<dbReference type="InterPro" id="IPR036388">
    <property type="entry name" value="WH-like_DNA-bd_sf"/>
</dbReference>
<dbReference type="SUPFAM" id="SSF88659">
    <property type="entry name" value="Sigma3 and sigma4 domains of RNA polymerase sigma factors"/>
    <property type="match status" value="1"/>
</dbReference>
<organism evidence="7 8">
    <name type="scientific">Nocardiopsis mangrovi</name>
    <dbReference type="NCBI Taxonomy" id="1179818"/>
    <lineage>
        <taxon>Bacteria</taxon>
        <taxon>Bacillati</taxon>
        <taxon>Actinomycetota</taxon>
        <taxon>Actinomycetes</taxon>
        <taxon>Streptosporangiales</taxon>
        <taxon>Nocardiopsidaceae</taxon>
        <taxon>Nocardiopsis</taxon>
    </lineage>
</organism>
<dbReference type="InterPro" id="IPR014284">
    <property type="entry name" value="RNA_pol_sigma-70_dom"/>
</dbReference>
<dbReference type="SUPFAM" id="SSF88946">
    <property type="entry name" value="Sigma2 domain of RNA polymerase sigma factors"/>
    <property type="match status" value="1"/>
</dbReference>
<evidence type="ECO:0000256" key="1">
    <source>
        <dbReference type="ARBA" id="ARBA00010641"/>
    </source>
</evidence>
<accession>A0ABV9DRQ6</accession>
<proteinExistence type="inferred from homology"/>
<dbReference type="InterPro" id="IPR007627">
    <property type="entry name" value="RNA_pol_sigma70_r2"/>
</dbReference>
<dbReference type="Gene3D" id="1.10.10.10">
    <property type="entry name" value="Winged helix-like DNA-binding domain superfamily/Winged helix DNA-binding domain"/>
    <property type="match status" value="1"/>
</dbReference>
<dbReference type="InterPro" id="IPR039425">
    <property type="entry name" value="RNA_pol_sigma-70-like"/>
</dbReference>
<keyword evidence="3" id="KW-0731">Sigma factor</keyword>